<proteinExistence type="predicted"/>
<dbReference type="Proteomes" id="UP000825258">
    <property type="component" value="Chromosome"/>
</dbReference>
<dbReference type="PROSITE" id="PS51257">
    <property type="entry name" value="PROKAR_LIPOPROTEIN"/>
    <property type="match status" value="1"/>
</dbReference>
<protein>
    <recommendedName>
        <fullName evidence="3">Lipoprotein</fullName>
    </recommendedName>
</protein>
<dbReference type="EMBL" id="AP024749">
    <property type="protein sequence ID" value="BCY27564.1"/>
    <property type="molecule type" value="Genomic_DNA"/>
</dbReference>
<evidence type="ECO:0000313" key="2">
    <source>
        <dbReference type="Proteomes" id="UP000825258"/>
    </source>
</evidence>
<keyword evidence="2" id="KW-1185">Reference proteome</keyword>
<accession>A0ABM7S3W8</accession>
<gene>
    <name evidence="1" type="ORF">KK2020170_04320</name>
</gene>
<dbReference type="RefSeq" id="WP_221259178.1">
    <property type="nucleotide sequence ID" value="NZ_AP024749.1"/>
</dbReference>
<evidence type="ECO:0000313" key="1">
    <source>
        <dbReference type="EMBL" id="BCY27564.1"/>
    </source>
</evidence>
<evidence type="ECO:0008006" key="3">
    <source>
        <dbReference type="Google" id="ProtNLM"/>
    </source>
</evidence>
<name>A0ABM7S3W8_9FLAO</name>
<reference evidence="1 2" key="1">
    <citation type="submission" date="2021-06" db="EMBL/GenBank/DDBJ databases">
        <title>Whole genome sequences of Flavobacterium sp. KK2020170 and assembly.</title>
        <authorList>
            <person name="Kitahara K."/>
            <person name="Miyoshi S."/>
            <person name="Uesaka K."/>
        </authorList>
    </citation>
    <scope>NUCLEOTIDE SEQUENCE [LARGE SCALE GENOMIC DNA]</scope>
    <source>
        <strain evidence="1 2">KK2020170</strain>
    </source>
</reference>
<organism evidence="1 2">
    <name type="scientific">Flavobacterium okayamense</name>
    <dbReference type="NCBI Taxonomy" id="2830782"/>
    <lineage>
        <taxon>Bacteria</taxon>
        <taxon>Pseudomonadati</taxon>
        <taxon>Bacteroidota</taxon>
        <taxon>Flavobacteriia</taxon>
        <taxon>Flavobacteriales</taxon>
        <taxon>Flavobacteriaceae</taxon>
        <taxon>Flavobacterium</taxon>
    </lineage>
</organism>
<sequence length="192" mass="22115">MKNPLILFSFFLFLSCHNNDKINLENKSKVNQQLKNKTNSLVIDTLVFSESMKGELLDKKIIESKKKLKFYKKFTHTKAINKIQIIEDKHSKTELIYLGEIYDIDNSNSYKVISNFKLIGINELLSPKGKSEIAFIDNNYNIMVYDMGMPENLPKYINDNVLYFNIKNTKIGIQISGGLSPMFCIPKIGCNE</sequence>